<sequence>MIAIPPKSPALSKTRIAAALSLLEKAGHTPIEPPVLQPADVFLDLIGEDIRRRLFLTTGPDGADLCLRPDFTIPVCRQHLADGGTAPADYVYNGLVFRQRADGTGEIPQLGAESLGRADLDGADADMLALSSSVLATLGVEDQDIRIGDETLFAAVLSGLNLPAAWQRRLRGLFGEGQKLTDAIARMAGTGQSAGDASRDESRDVRFGFLSALEGVAPEAAHAVVEDLLSIAGISAVGGRTPSEIADRFLEQAALAGGNGTNAQAAAVLSRYLAINGPADQALDQLRLFAADSGIDLQLPIQTFAARLKALEARGVAASQLHFAADFGRRLDYYSGFVFEIHARSGADEGQLVGGGRYDRLVTLLGAESDVPAIGFSVWLDRVAKTCGEDA</sequence>
<feature type="domain" description="Class II Histidinyl-tRNA synthetase (HisRS)-like catalytic core" evidence="2">
    <location>
        <begin position="17"/>
        <end position="187"/>
    </location>
</feature>
<reference evidence="4" key="1">
    <citation type="journal article" date="2019" name="Int. J. Syst. Evol. Microbiol.">
        <title>The Global Catalogue of Microorganisms (GCM) 10K type strain sequencing project: providing services to taxonomists for standard genome sequencing and annotation.</title>
        <authorList>
            <consortium name="The Broad Institute Genomics Platform"/>
            <consortium name="The Broad Institute Genome Sequencing Center for Infectious Disease"/>
            <person name="Wu L."/>
            <person name="Ma J."/>
        </authorList>
    </citation>
    <scope>NUCLEOTIDE SEQUENCE [LARGE SCALE GENOMIC DNA]</scope>
    <source>
        <strain evidence="4">JCM 3369</strain>
    </source>
</reference>
<dbReference type="InterPro" id="IPR045864">
    <property type="entry name" value="aa-tRNA-synth_II/BPL/LPL"/>
</dbReference>
<dbReference type="Gene3D" id="3.30.930.10">
    <property type="entry name" value="Bira Bifunctional Protein, Domain 2"/>
    <property type="match status" value="1"/>
</dbReference>
<accession>A0ABW4JT88</accession>
<dbReference type="GO" id="GO:0016757">
    <property type="term" value="F:glycosyltransferase activity"/>
    <property type="evidence" value="ECO:0007669"/>
    <property type="project" value="UniProtKB-KW"/>
</dbReference>
<protein>
    <submittedName>
        <fullName evidence="3">ATP phosphoribosyltransferase regulatory subunit</fullName>
    </submittedName>
</protein>
<comment type="caution">
    <text evidence="3">The sequence shown here is derived from an EMBL/GenBank/DDBJ whole genome shotgun (WGS) entry which is preliminary data.</text>
</comment>
<proteinExistence type="predicted"/>
<name>A0ABW4JT88_9HYPH</name>
<dbReference type="RefSeq" id="WP_149890924.1">
    <property type="nucleotide sequence ID" value="NZ_JBHUFA010000001.1"/>
</dbReference>
<keyword evidence="3" id="KW-0808">Transferase</keyword>
<evidence type="ECO:0000313" key="3">
    <source>
        <dbReference type="EMBL" id="MFD1695337.1"/>
    </source>
</evidence>
<keyword evidence="1" id="KW-0028">Amino-acid biosynthesis</keyword>
<gene>
    <name evidence="3" type="ORF">ACFSC7_07395</name>
</gene>
<keyword evidence="1" id="KW-0368">Histidine biosynthesis</keyword>
<evidence type="ECO:0000259" key="2">
    <source>
        <dbReference type="Pfam" id="PF13393"/>
    </source>
</evidence>
<evidence type="ECO:0000313" key="4">
    <source>
        <dbReference type="Proteomes" id="UP001597327"/>
    </source>
</evidence>
<keyword evidence="4" id="KW-1185">Reference proteome</keyword>
<keyword evidence="3" id="KW-0328">Glycosyltransferase</keyword>
<dbReference type="PANTHER" id="PTHR43707:SF1">
    <property type="entry name" value="HISTIDINE--TRNA LIGASE, MITOCHONDRIAL-RELATED"/>
    <property type="match status" value="1"/>
</dbReference>
<dbReference type="PANTHER" id="PTHR43707">
    <property type="entry name" value="HISTIDYL-TRNA SYNTHETASE"/>
    <property type="match status" value="1"/>
</dbReference>
<evidence type="ECO:0000256" key="1">
    <source>
        <dbReference type="ARBA" id="ARBA00023102"/>
    </source>
</evidence>
<dbReference type="NCBIfam" id="NF008953">
    <property type="entry name" value="PRK12295.1-6"/>
    <property type="match status" value="1"/>
</dbReference>
<feature type="domain" description="Class II Histidinyl-tRNA synthetase (HisRS)-like catalytic core" evidence="2">
    <location>
        <begin position="253"/>
        <end position="383"/>
    </location>
</feature>
<dbReference type="PIRSF" id="PIRSF001549">
    <property type="entry name" value="His-tRNA_synth"/>
    <property type="match status" value="1"/>
</dbReference>
<dbReference type="InterPro" id="IPR004516">
    <property type="entry name" value="HisRS/HisZ"/>
</dbReference>
<dbReference type="EMBL" id="JBHUFA010000001">
    <property type="protein sequence ID" value="MFD1695337.1"/>
    <property type="molecule type" value="Genomic_DNA"/>
</dbReference>
<organism evidence="3 4">
    <name type="scientific">Roseibium aestuarii</name>
    <dbReference type="NCBI Taxonomy" id="2600299"/>
    <lineage>
        <taxon>Bacteria</taxon>
        <taxon>Pseudomonadati</taxon>
        <taxon>Pseudomonadota</taxon>
        <taxon>Alphaproteobacteria</taxon>
        <taxon>Hyphomicrobiales</taxon>
        <taxon>Stappiaceae</taxon>
        <taxon>Roseibium</taxon>
    </lineage>
</organism>
<dbReference type="Pfam" id="PF13393">
    <property type="entry name" value="tRNA-synt_His"/>
    <property type="match status" value="2"/>
</dbReference>
<dbReference type="SUPFAM" id="SSF55681">
    <property type="entry name" value="Class II aaRS and biotin synthetases"/>
    <property type="match status" value="1"/>
</dbReference>
<dbReference type="InterPro" id="IPR041715">
    <property type="entry name" value="HisRS-like_core"/>
</dbReference>
<dbReference type="Proteomes" id="UP001597327">
    <property type="component" value="Unassembled WGS sequence"/>
</dbReference>